<evidence type="ECO:0000259" key="3">
    <source>
        <dbReference type="PROSITE" id="PS51186"/>
    </source>
</evidence>
<evidence type="ECO:0000256" key="1">
    <source>
        <dbReference type="ARBA" id="ARBA00022679"/>
    </source>
</evidence>
<feature type="domain" description="N-acetyltransferase" evidence="3">
    <location>
        <begin position="30"/>
        <end position="173"/>
    </location>
</feature>
<keyword evidence="1 4" id="KW-0808">Transferase</keyword>
<evidence type="ECO:0000313" key="4">
    <source>
        <dbReference type="EMBL" id="KAB0573109.1"/>
    </source>
</evidence>
<dbReference type="PANTHER" id="PTHR43800:SF1">
    <property type="entry name" value="PEPTIDYL-LYSINE N-ACETYLTRANSFERASE YJAB"/>
    <property type="match status" value="1"/>
</dbReference>
<dbReference type="Gene3D" id="3.40.630.30">
    <property type="match status" value="1"/>
</dbReference>
<dbReference type="InterPro" id="IPR016181">
    <property type="entry name" value="Acyl_CoA_acyltransferase"/>
</dbReference>
<accession>A0A643F6S4</accession>
<protein>
    <submittedName>
        <fullName evidence="4">GNAT family N-acetyltransferase</fullName>
    </submittedName>
</protein>
<comment type="caution">
    <text evidence="4">The sequence shown here is derived from an EMBL/GenBank/DDBJ whole genome shotgun (WGS) entry which is preliminary data.</text>
</comment>
<sequence length="173" mass="19765">MTEKLMARVTHLEMTARPALSFPVPSGLRLAIMRSTEMPVHFYRYLYEQVGRQHHWMMRRVQSDAEVAKAIHAETTEIHVLYAEGNPAGFLELNLSALPETAEVLYFGLVPDYQGRGLGKFFFSEAISTAWSHSPQRVTIHTNTLDSPRALQLYQKMGFVPVGWSEEEVTPWE</sequence>
<evidence type="ECO:0000256" key="2">
    <source>
        <dbReference type="ARBA" id="ARBA00023315"/>
    </source>
</evidence>
<keyword evidence="2" id="KW-0012">Acyltransferase</keyword>
<proteinExistence type="predicted"/>
<dbReference type="AlphaFoldDB" id="A0A643F6S4"/>
<dbReference type="PANTHER" id="PTHR43800">
    <property type="entry name" value="PEPTIDYL-LYSINE N-ACETYLTRANSFERASE YJAB"/>
    <property type="match status" value="1"/>
</dbReference>
<dbReference type="CDD" id="cd04301">
    <property type="entry name" value="NAT_SF"/>
    <property type="match status" value="1"/>
</dbReference>
<reference evidence="4" key="1">
    <citation type="submission" date="2019-09" db="EMBL/GenBank/DDBJ databases">
        <title>Draft genome sequences of 48 bacterial type strains from the CCUG.</title>
        <authorList>
            <person name="Tunovic T."/>
            <person name="Pineiro-Iglesias B."/>
            <person name="Unosson C."/>
            <person name="Inganas E."/>
            <person name="Ohlen M."/>
            <person name="Cardew S."/>
            <person name="Jensie-Markopoulos S."/>
            <person name="Salva-Serra F."/>
            <person name="Jaen-Luchoro D."/>
            <person name="Karlsson R."/>
            <person name="Svensson-Stadler L."/>
            <person name="Chun J."/>
            <person name="Moore E."/>
        </authorList>
    </citation>
    <scope>NUCLEOTIDE SEQUENCE</scope>
    <source>
        <strain evidence="4">CCUG 50899</strain>
    </source>
</reference>
<name>A0A643F6S4_9HYPH</name>
<dbReference type="RefSeq" id="WP_024898888.1">
    <property type="nucleotide sequence ID" value="NZ_JBHEEN010000002.1"/>
</dbReference>
<dbReference type="SUPFAM" id="SSF55729">
    <property type="entry name" value="Acyl-CoA N-acyltransferases (Nat)"/>
    <property type="match status" value="1"/>
</dbReference>
<organism evidence="4">
    <name type="scientific">Brucella pituitosa</name>
    <dbReference type="NCBI Taxonomy" id="571256"/>
    <lineage>
        <taxon>Bacteria</taxon>
        <taxon>Pseudomonadati</taxon>
        <taxon>Pseudomonadota</taxon>
        <taxon>Alphaproteobacteria</taxon>
        <taxon>Hyphomicrobiales</taxon>
        <taxon>Brucellaceae</taxon>
        <taxon>Brucella/Ochrobactrum group</taxon>
        <taxon>Brucella</taxon>
    </lineage>
</organism>
<dbReference type="PROSITE" id="PS51186">
    <property type="entry name" value="GNAT"/>
    <property type="match status" value="1"/>
</dbReference>
<gene>
    <name evidence="4" type="ORF">F7Q93_01005</name>
</gene>
<dbReference type="EMBL" id="VZPE01000001">
    <property type="protein sequence ID" value="KAB0573109.1"/>
    <property type="molecule type" value="Genomic_DNA"/>
</dbReference>
<dbReference type="Pfam" id="PF00583">
    <property type="entry name" value="Acetyltransf_1"/>
    <property type="match status" value="1"/>
</dbReference>
<dbReference type="InterPro" id="IPR000182">
    <property type="entry name" value="GNAT_dom"/>
</dbReference>
<dbReference type="GO" id="GO:0016747">
    <property type="term" value="F:acyltransferase activity, transferring groups other than amino-acyl groups"/>
    <property type="evidence" value="ECO:0007669"/>
    <property type="project" value="InterPro"/>
</dbReference>